<sequence>MITILGAGGPISNELAARLAAANLPFRLVGRKPSPRPGATEVVAADLTQIDQTLNAVTGSDIVFLLVGLKYDRKIWAEQWPRIMANTVEACKRAGARLVFFDNVYMYGRVSGPMTEQTPYHPTSRKGEIRSRIADSLIDEWKSGKLTAMIARAADFYGPGAEHGIPNTLVFDPLSKGSSAMCLAADNLPHSYTYTPDAADALMKLAQSNSAWNQTWHLPTTPNPPTGREFIEAAAQALGVQPKYRMLGSAMLGIAGFFKPEIREVREMLYQNNAPYLFDSSKYARAFGFPGTLYADAIRATAASYKQPEA</sequence>
<accession>A0A9J7BTA4</accession>
<dbReference type="Pfam" id="PF01370">
    <property type="entry name" value="Epimerase"/>
    <property type="match status" value="1"/>
</dbReference>
<dbReference type="EMBL" id="CP093313">
    <property type="protein sequence ID" value="UWZ85880.1"/>
    <property type="molecule type" value="Genomic_DNA"/>
</dbReference>
<evidence type="ECO:0000313" key="3">
    <source>
        <dbReference type="Proteomes" id="UP001059380"/>
    </source>
</evidence>
<dbReference type="RefSeq" id="WP_260795500.1">
    <property type="nucleotide sequence ID" value="NZ_CP093313.1"/>
</dbReference>
<dbReference type="PANTHER" id="PTHR43245:SF13">
    <property type="entry name" value="UDP-D-APIOSE_UDP-D-XYLOSE SYNTHASE 2"/>
    <property type="match status" value="1"/>
</dbReference>
<dbReference type="AlphaFoldDB" id="A0A9J7BTA4"/>
<dbReference type="InterPro" id="IPR036291">
    <property type="entry name" value="NAD(P)-bd_dom_sf"/>
</dbReference>
<evidence type="ECO:0000313" key="2">
    <source>
        <dbReference type="EMBL" id="UWZ85880.1"/>
    </source>
</evidence>
<keyword evidence="3" id="KW-1185">Reference proteome</keyword>
<name>A0A9J7BTA4_9BACT</name>
<protein>
    <submittedName>
        <fullName evidence="2">NAD-dependent epimerase/dehydratase family protein</fullName>
    </submittedName>
</protein>
<reference evidence="2" key="1">
    <citation type="submission" date="2021-04" db="EMBL/GenBank/DDBJ databases">
        <title>Phylogenetic analysis of Acidobacteriaceae.</title>
        <authorList>
            <person name="Qiu L."/>
            <person name="Zhang Q."/>
        </authorList>
    </citation>
    <scope>NUCLEOTIDE SEQUENCE</scope>
    <source>
        <strain evidence="2">DSM 25168</strain>
    </source>
</reference>
<dbReference type="Proteomes" id="UP001059380">
    <property type="component" value="Chromosome"/>
</dbReference>
<feature type="domain" description="NAD-dependent epimerase/dehydratase" evidence="1">
    <location>
        <begin position="2"/>
        <end position="208"/>
    </location>
</feature>
<dbReference type="KEGG" id="orp:MOP44_08040"/>
<dbReference type="InterPro" id="IPR001509">
    <property type="entry name" value="Epimerase_deHydtase"/>
</dbReference>
<gene>
    <name evidence="2" type="ORF">MOP44_08040</name>
</gene>
<dbReference type="PANTHER" id="PTHR43245">
    <property type="entry name" value="BIFUNCTIONAL POLYMYXIN RESISTANCE PROTEIN ARNA"/>
    <property type="match status" value="1"/>
</dbReference>
<dbReference type="InterPro" id="IPR050177">
    <property type="entry name" value="Lipid_A_modif_metabolic_enz"/>
</dbReference>
<dbReference type="SUPFAM" id="SSF51735">
    <property type="entry name" value="NAD(P)-binding Rossmann-fold domains"/>
    <property type="match status" value="1"/>
</dbReference>
<organism evidence="2 3">
    <name type="scientific">Occallatibacter riparius</name>
    <dbReference type="NCBI Taxonomy" id="1002689"/>
    <lineage>
        <taxon>Bacteria</taxon>
        <taxon>Pseudomonadati</taxon>
        <taxon>Acidobacteriota</taxon>
        <taxon>Terriglobia</taxon>
        <taxon>Terriglobales</taxon>
        <taxon>Acidobacteriaceae</taxon>
        <taxon>Occallatibacter</taxon>
    </lineage>
</organism>
<evidence type="ECO:0000259" key="1">
    <source>
        <dbReference type="Pfam" id="PF01370"/>
    </source>
</evidence>
<dbReference type="Gene3D" id="3.40.50.720">
    <property type="entry name" value="NAD(P)-binding Rossmann-like Domain"/>
    <property type="match status" value="1"/>
</dbReference>
<proteinExistence type="predicted"/>